<comment type="caution">
    <text evidence="2">The sequence shown here is derived from an EMBL/GenBank/DDBJ whole genome shotgun (WGS) entry which is preliminary data.</text>
</comment>
<keyword evidence="3" id="KW-1185">Reference proteome</keyword>
<evidence type="ECO:0000313" key="3">
    <source>
        <dbReference type="Proteomes" id="UP000279089"/>
    </source>
</evidence>
<dbReference type="Proteomes" id="UP000279089">
    <property type="component" value="Unassembled WGS sequence"/>
</dbReference>
<gene>
    <name evidence="2" type="ORF">EG028_04725</name>
</gene>
<dbReference type="InterPro" id="IPR025921">
    <property type="entry name" value="HmuY"/>
</dbReference>
<name>A0A3N4N4B5_9BACT</name>
<feature type="chain" id="PRO_5017925895" description="DUF4270 family protein" evidence="1">
    <location>
        <begin position="19"/>
        <end position="256"/>
    </location>
</feature>
<organism evidence="2 3">
    <name type="scientific">Chitinophaga barathri</name>
    <dbReference type="NCBI Taxonomy" id="1647451"/>
    <lineage>
        <taxon>Bacteria</taxon>
        <taxon>Pseudomonadati</taxon>
        <taxon>Bacteroidota</taxon>
        <taxon>Chitinophagia</taxon>
        <taxon>Chitinophagales</taxon>
        <taxon>Chitinophagaceae</taxon>
        <taxon>Chitinophaga</taxon>
    </lineage>
</organism>
<keyword evidence="1" id="KW-0732">Signal</keyword>
<dbReference type="AlphaFoldDB" id="A0A3N4N4B5"/>
<evidence type="ECO:0000313" key="2">
    <source>
        <dbReference type="EMBL" id="RPD42483.1"/>
    </source>
</evidence>
<sequence length="256" mass="28551">MYRKLLWCLLLTAAAACSKDDAPAKPEEPGGDGNTVKTGVYRVVNLAADTTATSGGNAVSLYYSLEENKVIPESQRQTGNWDIVFYGIYNSSVYPNNGAALGSPGYGGPGRAVISVVVNRKFDAQYYDTLQYKPLQLPIDRNLFATAFESVKTVEEDKFPFITRDIGLDHFQSGFDGWGHYDFYGLLFPGDPKKSHVVYTMPRVMVIKTHKGHYAKLMMENIYKDNPANPTRDNKPGFITFRYAIQMDGSKNLDIQ</sequence>
<dbReference type="PROSITE" id="PS51257">
    <property type="entry name" value="PROKAR_LIPOPROTEIN"/>
    <property type="match status" value="1"/>
</dbReference>
<protein>
    <recommendedName>
        <fullName evidence="4">DUF4270 family protein</fullName>
    </recommendedName>
</protein>
<proteinExistence type="predicted"/>
<dbReference type="EMBL" id="RMBX01000002">
    <property type="protein sequence ID" value="RPD42483.1"/>
    <property type="molecule type" value="Genomic_DNA"/>
</dbReference>
<reference evidence="3" key="1">
    <citation type="submission" date="2018-11" db="EMBL/GenBank/DDBJ databases">
        <title>Chitinophaga lutea sp.nov., isolate from arsenic contaminated soil.</title>
        <authorList>
            <person name="Zong Y."/>
        </authorList>
    </citation>
    <scope>NUCLEOTIDE SEQUENCE [LARGE SCALE GENOMIC DNA]</scope>
    <source>
        <strain evidence="3">YLT18</strain>
    </source>
</reference>
<evidence type="ECO:0008006" key="4">
    <source>
        <dbReference type="Google" id="ProtNLM"/>
    </source>
</evidence>
<feature type="signal peptide" evidence="1">
    <location>
        <begin position="1"/>
        <end position="18"/>
    </location>
</feature>
<dbReference type="CDD" id="cd12105">
    <property type="entry name" value="HmuY"/>
    <property type="match status" value="1"/>
</dbReference>
<dbReference type="Pfam" id="PF14064">
    <property type="entry name" value="HmuY"/>
    <property type="match status" value="1"/>
</dbReference>
<accession>A0A3N4N4B5</accession>
<dbReference type="RefSeq" id="WP_120515371.1">
    <property type="nucleotide sequence ID" value="NZ_QXZY01000003.1"/>
</dbReference>
<evidence type="ECO:0000256" key="1">
    <source>
        <dbReference type="SAM" id="SignalP"/>
    </source>
</evidence>
<dbReference type="OrthoDB" id="1190814at2"/>